<dbReference type="Proteomes" id="UP000027821">
    <property type="component" value="Unassembled WGS sequence"/>
</dbReference>
<dbReference type="NCBIfam" id="NF005559">
    <property type="entry name" value="PRK07231.1"/>
    <property type="match status" value="1"/>
</dbReference>
<keyword evidence="2" id="KW-0560">Oxidoreductase</keyword>
<dbReference type="OrthoDB" id="9788235at2"/>
<dbReference type="PRINTS" id="PR00080">
    <property type="entry name" value="SDRFAMILY"/>
</dbReference>
<name>A0A074KYN0_9BACT</name>
<reference evidence="3 4" key="1">
    <citation type="submission" date="2014-04" db="EMBL/GenBank/DDBJ databases">
        <title>Characterization and application of a salt tolerant electro-active bacterium.</title>
        <authorList>
            <person name="Yang L."/>
            <person name="Wei S."/>
            <person name="Tay Q.X.M."/>
        </authorList>
    </citation>
    <scope>NUCLEOTIDE SEQUENCE [LARGE SCALE GENOMIC DNA]</scope>
    <source>
        <strain evidence="3 4">LY1</strain>
    </source>
</reference>
<dbReference type="RefSeq" id="WP_035077458.1">
    <property type="nucleotide sequence ID" value="NZ_JMIH01000024.1"/>
</dbReference>
<accession>A0A074KYN0</accession>
<dbReference type="PRINTS" id="PR00081">
    <property type="entry name" value="GDHRDH"/>
</dbReference>
<dbReference type="Pfam" id="PF13561">
    <property type="entry name" value="adh_short_C2"/>
    <property type="match status" value="1"/>
</dbReference>
<keyword evidence="4" id="KW-1185">Reference proteome</keyword>
<dbReference type="InterPro" id="IPR020904">
    <property type="entry name" value="Sc_DH/Rdtase_CS"/>
</dbReference>
<dbReference type="eggNOG" id="COG1028">
    <property type="taxonomic scope" value="Bacteria"/>
</dbReference>
<dbReference type="STRING" id="1048983.EL17_18450"/>
<dbReference type="EMBL" id="JMIH01000024">
    <property type="protein sequence ID" value="KEO72713.1"/>
    <property type="molecule type" value="Genomic_DNA"/>
</dbReference>
<evidence type="ECO:0000313" key="3">
    <source>
        <dbReference type="EMBL" id="KEO72713.1"/>
    </source>
</evidence>
<dbReference type="PANTHER" id="PTHR43639:SF1">
    <property type="entry name" value="SHORT-CHAIN DEHYDROGENASE_REDUCTASE FAMILY PROTEIN"/>
    <property type="match status" value="1"/>
</dbReference>
<sequence>MNNSLKNKVVIVTGGSKGIGAGIAKQMGLAGAKVVVNYASSQESADTVVSSIIEQGGNAMAIKADVSNQADVERLFEETIHAYRQVDTLVNNAGCYEFAPLESFTESSYRKIFDLNVLGILLASQEAVKHFSPKGGSIINITSFAGPRPEPYSVVYSASKGAADSITYALSQELGPKQIRVNSIRPGGVLTEGVAKWGATEDSEAVKAMIARSALARMATPDDIGQMAVFLASDASGVITGQTIEVSGGLK</sequence>
<dbReference type="FunFam" id="3.40.50.720:FF:000084">
    <property type="entry name" value="Short-chain dehydrogenase reductase"/>
    <property type="match status" value="1"/>
</dbReference>
<dbReference type="Gene3D" id="3.40.50.720">
    <property type="entry name" value="NAD(P)-binding Rossmann-like Domain"/>
    <property type="match status" value="1"/>
</dbReference>
<evidence type="ECO:0000313" key="4">
    <source>
        <dbReference type="Proteomes" id="UP000027821"/>
    </source>
</evidence>
<dbReference type="GO" id="GO:0016491">
    <property type="term" value="F:oxidoreductase activity"/>
    <property type="evidence" value="ECO:0007669"/>
    <property type="project" value="UniProtKB-KW"/>
</dbReference>
<dbReference type="AlphaFoldDB" id="A0A074KYN0"/>
<dbReference type="PROSITE" id="PS00061">
    <property type="entry name" value="ADH_SHORT"/>
    <property type="match status" value="1"/>
</dbReference>
<dbReference type="InterPro" id="IPR002347">
    <property type="entry name" value="SDR_fam"/>
</dbReference>
<dbReference type="SUPFAM" id="SSF51735">
    <property type="entry name" value="NAD(P)-binding Rossmann-fold domains"/>
    <property type="match status" value="1"/>
</dbReference>
<gene>
    <name evidence="3" type="ORF">EL17_18450</name>
</gene>
<dbReference type="PANTHER" id="PTHR43639">
    <property type="entry name" value="OXIDOREDUCTASE, SHORT-CHAIN DEHYDROGENASE/REDUCTASE FAMILY (AFU_ORTHOLOGUE AFUA_5G02870)"/>
    <property type="match status" value="1"/>
</dbReference>
<evidence type="ECO:0000256" key="2">
    <source>
        <dbReference type="ARBA" id="ARBA00023002"/>
    </source>
</evidence>
<proteinExistence type="inferred from homology"/>
<dbReference type="InterPro" id="IPR036291">
    <property type="entry name" value="NAD(P)-bd_dom_sf"/>
</dbReference>
<comment type="caution">
    <text evidence="3">The sequence shown here is derived from an EMBL/GenBank/DDBJ whole genome shotgun (WGS) entry which is preliminary data.</text>
</comment>
<comment type="similarity">
    <text evidence="1">Belongs to the short-chain dehydrogenases/reductases (SDR) family.</text>
</comment>
<evidence type="ECO:0000256" key="1">
    <source>
        <dbReference type="ARBA" id="ARBA00006484"/>
    </source>
</evidence>
<organism evidence="3 4">
    <name type="scientific">Anditalea andensis</name>
    <dbReference type="NCBI Taxonomy" id="1048983"/>
    <lineage>
        <taxon>Bacteria</taxon>
        <taxon>Pseudomonadati</taxon>
        <taxon>Bacteroidota</taxon>
        <taxon>Cytophagia</taxon>
        <taxon>Cytophagales</taxon>
        <taxon>Cytophagaceae</taxon>
        <taxon>Anditalea</taxon>
    </lineage>
</organism>
<protein>
    <submittedName>
        <fullName evidence="3">Short-chain dehydrogenase</fullName>
    </submittedName>
</protein>